<dbReference type="EMBL" id="CP133616">
    <property type="protein sequence ID" value="WMV30017.1"/>
    <property type="molecule type" value="Genomic_DNA"/>
</dbReference>
<gene>
    <name evidence="1" type="ORF">MTR67_023402</name>
</gene>
<dbReference type="AlphaFoldDB" id="A0AAF0QWQ9"/>
<reference evidence="1" key="1">
    <citation type="submission" date="2023-08" db="EMBL/GenBank/DDBJ databases">
        <title>A de novo genome assembly of Solanum verrucosum Schlechtendal, a Mexican diploid species geographically isolated from the other diploid A-genome species in potato relatives.</title>
        <authorList>
            <person name="Hosaka K."/>
        </authorList>
    </citation>
    <scope>NUCLEOTIDE SEQUENCE</scope>
    <source>
        <tissue evidence="1">Young leaves</tissue>
    </source>
</reference>
<keyword evidence="2" id="KW-1185">Reference proteome</keyword>
<accession>A0AAF0QWQ9</accession>
<name>A0AAF0QWQ9_SOLVR</name>
<protein>
    <submittedName>
        <fullName evidence="1">Uncharacterized protein</fullName>
    </submittedName>
</protein>
<evidence type="ECO:0000313" key="1">
    <source>
        <dbReference type="EMBL" id="WMV30017.1"/>
    </source>
</evidence>
<organism evidence="1 2">
    <name type="scientific">Solanum verrucosum</name>
    <dbReference type="NCBI Taxonomy" id="315347"/>
    <lineage>
        <taxon>Eukaryota</taxon>
        <taxon>Viridiplantae</taxon>
        <taxon>Streptophyta</taxon>
        <taxon>Embryophyta</taxon>
        <taxon>Tracheophyta</taxon>
        <taxon>Spermatophyta</taxon>
        <taxon>Magnoliopsida</taxon>
        <taxon>eudicotyledons</taxon>
        <taxon>Gunneridae</taxon>
        <taxon>Pentapetalae</taxon>
        <taxon>asterids</taxon>
        <taxon>lamiids</taxon>
        <taxon>Solanales</taxon>
        <taxon>Solanaceae</taxon>
        <taxon>Solanoideae</taxon>
        <taxon>Solaneae</taxon>
        <taxon>Solanum</taxon>
    </lineage>
</organism>
<sequence length="105" mass="12676">MSDIWPFEDRMSIERREEKRRRGKRRKEERTKSSTRFLRLVADFRDRVNSKRNSHSNNCMVAQGVLLSMDGGMGLHSYIVQVDFEREHDMSFYDMRKLSFLSHFL</sequence>
<proteinExistence type="predicted"/>
<evidence type="ECO:0000313" key="2">
    <source>
        <dbReference type="Proteomes" id="UP001234989"/>
    </source>
</evidence>
<dbReference type="Proteomes" id="UP001234989">
    <property type="component" value="Chromosome 5"/>
</dbReference>